<feature type="transmembrane region" description="Helical" evidence="1">
    <location>
        <begin position="448"/>
        <end position="471"/>
    </location>
</feature>
<evidence type="ECO:0000313" key="3">
    <source>
        <dbReference type="Proteomes" id="UP000639338"/>
    </source>
</evidence>
<accession>A0A834Y590</accession>
<proteinExistence type="predicted"/>
<organism evidence="2 3">
    <name type="scientific">Aphidius gifuensis</name>
    <name type="common">Parasitoid wasp</name>
    <dbReference type="NCBI Taxonomy" id="684658"/>
    <lineage>
        <taxon>Eukaryota</taxon>
        <taxon>Metazoa</taxon>
        <taxon>Ecdysozoa</taxon>
        <taxon>Arthropoda</taxon>
        <taxon>Hexapoda</taxon>
        <taxon>Insecta</taxon>
        <taxon>Pterygota</taxon>
        <taxon>Neoptera</taxon>
        <taxon>Endopterygota</taxon>
        <taxon>Hymenoptera</taxon>
        <taxon>Apocrita</taxon>
        <taxon>Ichneumonoidea</taxon>
        <taxon>Braconidae</taxon>
        <taxon>Aphidiinae</taxon>
        <taxon>Aphidius</taxon>
    </lineage>
</organism>
<evidence type="ECO:0008006" key="4">
    <source>
        <dbReference type="Google" id="ProtNLM"/>
    </source>
</evidence>
<evidence type="ECO:0000256" key="1">
    <source>
        <dbReference type="SAM" id="Phobius"/>
    </source>
</evidence>
<keyword evidence="1" id="KW-0812">Transmembrane</keyword>
<reference evidence="2 3" key="1">
    <citation type="submission" date="2020-08" db="EMBL/GenBank/DDBJ databases">
        <title>Aphidius gifuensis genome sequencing and assembly.</title>
        <authorList>
            <person name="Du Z."/>
        </authorList>
    </citation>
    <scope>NUCLEOTIDE SEQUENCE [LARGE SCALE GENOMIC DNA]</scope>
    <source>
        <strain evidence="2">YNYX2018</strain>
        <tissue evidence="2">Adults</tissue>
    </source>
</reference>
<dbReference type="OrthoDB" id="6345017at2759"/>
<dbReference type="EMBL" id="JACMRX010000001">
    <property type="protein sequence ID" value="KAF7998395.1"/>
    <property type="molecule type" value="Genomic_DNA"/>
</dbReference>
<evidence type="ECO:0000313" key="2">
    <source>
        <dbReference type="EMBL" id="KAF7998395.1"/>
    </source>
</evidence>
<dbReference type="Proteomes" id="UP000639338">
    <property type="component" value="Unassembled WGS sequence"/>
</dbReference>
<protein>
    <recommendedName>
        <fullName evidence="4">Ig-like domain-containing protein</fullName>
    </recommendedName>
</protein>
<sequence length="515" mass="59656">MVASNQFQRVGACGFRGLADDFKNVGWEIVEETKLSHKYSGTFIVRIQSPSEITQIHFYKDNKREPSVIPLDIYNKLYCKILMPNNEYVKNDKNNKDVMFTNSEYVINKENEYSGKWIVEYQVSGEKDIKQKIYDVTFEDKIIPTMKVSTKKNSINDSVIEFQCSINFKRITQCSFEGPSGLIINEGIADKSDRFDFEVSDKRNYPTIQNPACTLTIHNLRADEQGQWQCSLRDETQTANGTKKIEQPKTLTVEIFQKIGTEFNVNCTDNNEWEECHIVLPNGETVENTLPDSNNNDGKCTTKIKSADESWNGNLTCNIGHQKGEINYKKTFIVRVTEDFALADFKYEINDGNNQAVLEARPFPTDENKMKNITECRWTHPVDSNYLSYDSYYTMTNDNNVCRLVIKYPQEYDKGSWSCIITLKSSNGAWDKFISFVNVKELEIYSMLWWYILYGLIVALIIIAIIIFVWWDLVFQSKTAVLNKDKTQQEKQFKYIYGKLNRTKKPSSNENESPI</sequence>
<gene>
    <name evidence="2" type="ORF">HCN44_009793</name>
</gene>
<keyword evidence="3" id="KW-1185">Reference proteome</keyword>
<keyword evidence="1" id="KW-1133">Transmembrane helix</keyword>
<name>A0A834Y590_APHGI</name>
<keyword evidence="1" id="KW-0472">Membrane</keyword>
<dbReference type="AlphaFoldDB" id="A0A834Y590"/>
<comment type="caution">
    <text evidence="2">The sequence shown here is derived from an EMBL/GenBank/DDBJ whole genome shotgun (WGS) entry which is preliminary data.</text>
</comment>